<feature type="domain" description="SnoaL-like" evidence="2">
    <location>
        <begin position="9"/>
        <end position="121"/>
    </location>
</feature>
<dbReference type="PANTHER" id="PTHR34957:SF1">
    <property type="entry name" value="NUCLEAR TRANSPORT FACTOR 2 (NTF2) FAMILY PROTEIN"/>
    <property type="match status" value="1"/>
</dbReference>
<dbReference type="Gene3D" id="3.10.450.50">
    <property type="match status" value="1"/>
</dbReference>
<dbReference type="PANTHER" id="PTHR34957">
    <property type="entry name" value="NUCLEAR TRANSPORT FACTOR 2 (NTF2) FAMILY PROTEIN"/>
    <property type="match status" value="1"/>
</dbReference>
<keyword evidence="4" id="KW-1185">Reference proteome</keyword>
<dbReference type="EMBL" id="QYUK01000011">
    <property type="protein sequence ID" value="RJF88291.1"/>
    <property type="molecule type" value="Genomic_DNA"/>
</dbReference>
<protein>
    <submittedName>
        <fullName evidence="3">DUF4440 domain-containing protein</fullName>
    </submittedName>
</protein>
<comment type="caution">
    <text evidence="3">The sequence shown here is derived from an EMBL/GenBank/DDBJ whole genome shotgun (WGS) entry which is preliminary data.</text>
</comment>
<reference evidence="3 4" key="1">
    <citation type="submission" date="2018-09" db="EMBL/GenBank/DDBJ databases">
        <authorList>
            <person name="Zhu H."/>
        </authorList>
    </citation>
    <scope>NUCLEOTIDE SEQUENCE [LARGE SCALE GENOMIC DNA]</scope>
    <source>
        <strain evidence="3 4">K1W22B-8</strain>
    </source>
</reference>
<evidence type="ECO:0000259" key="2">
    <source>
        <dbReference type="Pfam" id="PF13474"/>
    </source>
</evidence>
<proteinExistence type="predicted"/>
<name>A0A418WE45_9PROT</name>
<evidence type="ECO:0000256" key="1">
    <source>
        <dbReference type="SAM" id="MobiDB-lite"/>
    </source>
</evidence>
<dbReference type="InterPro" id="IPR032710">
    <property type="entry name" value="NTF2-like_dom_sf"/>
</dbReference>
<dbReference type="OrthoDB" id="9786718at2"/>
<dbReference type="Proteomes" id="UP000284605">
    <property type="component" value="Unassembled WGS sequence"/>
</dbReference>
<dbReference type="Pfam" id="PF13474">
    <property type="entry name" value="SnoaL_3"/>
    <property type="match status" value="1"/>
</dbReference>
<dbReference type="InterPro" id="IPR037401">
    <property type="entry name" value="SnoaL-like"/>
</dbReference>
<dbReference type="AlphaFoldDB" id="A0A418WE45"/>
<evidence type="ECO:0000313" key="4">
    <source>
        <dbReference type="Proteomes" id="UP000284605"/>
    </source>
</evidence>
<accession>A0A418WE45</accession>
<gene>
    <name evidence="3" type="ORF">D3874_15790</name>
</gene>
<feature type="region of interest" description="Disordered" evidence="1">
    <location>
        <begin position="122"/>
        <end position="147"/>
    </location>
</feature>
<evidence type="ECO:0000313" key="3">
    <source>
        <dbReference type="EMBL" id="RJF88291.1"/>
    </source>
</evidence>
<dbReference type="SUPFAM" id="SSF54427">
    <property type="entry name" value="NTF2-like"/>
    <property type="match status" value="1"/>
</dbReference>
<dbReference type="RefSeq" id="WP_119778927.1">
    <property type="nucleotide sequence ID" value="NZ_QYUK01000011.1"/>
</dbReference>
<organism evidence="3 4">
    <name type="scientific">Oleomonas cavernae</name>
    <dbReference type="NCBI Taxonomy" id="2320859"/>
    <lineage>
        <taxon>Bacteria</taxon>
        <taxon>Pseudomonadati</taxon>
        <taxon>Pseudomonadota</taxon>
        <taxon>Alphaproteobacteria</taxon>
        <taxon>Acetobacterales</taxon>
        <taxon>Acetobacteraceae</taxon>
        <taxon>Oleomonas</taxon>
    </lineage>
</organism>
<sequence>MSEGTEAQVLAANRAFYAAFHRRDARAMAALWAVRAPVACIHPGWPPLTDREMVLKSWADILRNPASPKIQPRGEQAMILGPSTAMVILVEVIDDQALAATNVFVREDGDWRLVHHQASPLAGTLEAGGPEIEADDEEDTPPSTLLH</sequence>